<dbReference type="AlphaFoldDB" id="A0A4S3B8E9"/>
<feature type="signal peptide" evidence="1">
    <location>
        <begin position="1"/>
        <end position="25"/>
    </location>
</feature>
<feature type="chain" id="PRO_5020600526" description="WxL domain-containing protein" evidence="1">
    <location>
        <begin position="26"/>
        <end position="957"/>
    </location>
</feature>
<dbReference type="OrthoDB" id="2193590at2"/>
<evidence type="ECO:0000313" key="3">
    <source>
        <dbReference type="Proteomes" id="UP000310506"/>
    </source>
</evidence>
<proteinExistence type="predicted"/>
<comment type="caution">
    <text evidence="2">The sequence shown here is derived from an EMBL/GenBank/DDBJ whole genome shotgun (WGS) entry which is preliminary data.</text>
</comment>
<gene>
    <name evidence="2" type="ORF">ESZ54_02500</name>
</gene>
<dbReference type="RefSeq" id="WP_136136097.1">
    <property type="nucleotide sequence ID" value="NZ_SDGV01000004.1"/>
</dbReference>
<evidence type="ECO:0000313" key="2">
    <source>
        <dbReference type="EMBL" id="THB62096.1"/>
    </source>
</evidence>
<dbReference type="EMBL" id="SDGV01000004">
    <property type="protein sequence ID" value="THB62096.1"/>
    <property type="molecule type" value="Genomic_DNA"/>
</dbReference>
<accession>A0A4S3B8E9</accession>
<dbReference type="Proteomes" id="UP000310506">
    <property type="component" value="Unassembled WGS sequence"/>
</dbReference>
<name>A0A4S3B8E9_9ENTE</name>
<reference evidence="2 3" key="1">
    <citation type="submission" date="2019-01" db="EMBL/GenBank/DDBJ databases">
        <title>Vagococcus silagei sp. nov. isolated from brewer's grain.</title>
        <authorList>
            <person name="Guu J.-R."/>
        </authorList>
    </citation>
    <scope>NUCLEOTIDE SEQUENCE [LARGE SCALE GENOMIC DNA]</scope>
    <source>
        <strain evidence="2 3">2B-2</strain>
    </source>
</reference>
<sequence length="957" mass="108063">MRYKKIFLFVVGLVLSFAVSLNVAADTHSPDSHGSGKYKRDIDYNQLDKPGELDEYYRVDKFFPVLIDNEDFEELSQLDNYITFGAHEFTIKKNIISQNISSSTLKTVDSYGDKVTSTTRNQGLVFPKVISYAKVVDDGVAIQTTFKADSNSGSPGHYKLYGSSGLTMVMVDDAISRITATAVGETHNAGEAREYWVNDLEHPTKGIYYGVYKFSGSRDFIPIKVKVESTDKRGNARISFTLGNNYDNTINLVGGYSNHIDIGGIHKATAMRALGENKGVYFKETFGEETGYNGKNEKPYKDFLKPPYLGMNIFASFERNTYSDEVQQASFMETFGIRQEGKTNMFPDNWYTGGDLYGNQYHKDKSIYEDNREKGKIYKYVKNTNTQVETAKVIDHPAWMFGFDGLKIESGKSKTFGLSVKTTDVPVIEYPDVEIMSTKVSDTNSTFYPNLKSKDKQKVIYKQNLSGVELVSPKYAPRQLTIHTKTNESYENTKYEVYRVVLDSEGENPTSYKLNEDQYRIDKASNPGMTNIILGDKDAQHNFMWDLHNGSLKSDYLEIHEISDLKYEDKDLMLKYYHKSAHDYVGKDLKPKDNYFNFTNSAYNEADILLVKSTSMEEKKEKYIQAKPTQGNQIYQYTSNLTGTPLSNVSYPSGTLTEDLNTSELISQVKNNDFPWDVVKVEIKSPSVFEGNNTTVTAELRLTSQTFEQSVIKNVSVFVQNEVDMNIKLVTVKDGKLIKDIDLSNLPVKDDLLQDVQIPKKLIKPGQPVLTALSDIERNRHGYQEFANNIVMVVGDETTPVTSSTKAPKQNFTVLIQYNGQVIPLVPEKLEFASRQILPTTIKEIRPKTNDLVQVIDTSGGQSAWKLDVKESVALIKDETTRLNKKMFFTRKDNGTPIRIDQSSQPVFTQSTTSIINSLELSNQKDKVGIHMDVLSANLSGKYEGELLWTLKDGPGR</sequence>
<protein>
    <recommendedName>
        <fullName evidence="4">WxL domain-containing protein</fullName>
    </recommendedName>
</protein>
<keyword evidence="1" id="KW-0732">Signal</keyword>
<evidence type="ECO:0008006" key="4">
    <source>
        <dbReference type="Google" id="ProtNLM"/>
    </source>
</evidence>
<keyword evidence="3" id="KW-1185">Reference proteome</keyword>
<evidence type="ECO:0000256" key="1">
    <source>
        <dbReference type="SAM" id="SignalP"/>
    </source>
</evidence>
<organism evidence="2 3">
    <name type="scientific">Vagococcus silagei</name>
    <dbReference type="NCBI Taxonomy" id="2508885"/>
    <lineage>
        <taxon>Bacteria</taxon>
        <taxon>Bacillati</taxon>
        <taxon>Bacillota</taxon>
        <taxon>Bacilli</taxon>
        <taxon>Lactobacillales</taxon>
        <taxon>Enterococcaceae</taxon>
        <taxon>Vagococcus</taxon>
    </lineage>
</organism>